<dbReference type="InterPro" id="IPR027417">
    <property type="entry name" value="P-loop_NTPase"/>
</dbReference>
<dbReference type="EMBL" id="JBCGBG010000010">
    <property type="protein sequence ID" value="MEL7698353.1"/>
    <property type="molecule type" value="Genomic_DNA"/>
</dbReference>
<proteinExistence type="predicted"/>
<organism evidence="3 4">
    <name type="scientific">Pantoea brenneri</name>
    <dbReference type="NCBI Taxonomy" id="472694"/>
    <lineage>
        <taxon>Bacteria</taxon>
        <taxon>Pseudomonadati</taxon>
        <taxon>Pseudomonadota</taxon>
        <taxon>Gammaproteobacteria</taxon>
        <taxon>Enterobacterales</taxon>
        <taxon>Erwiniaceae</taxon>
        <taxon>Pantoea</taxon>
    </lineage>
</organism>
<gene>
    <name evidence="3" type="ORF">AABB92_22190</name>
</gene>
<evidence type="ECO:0000313" key="3">
    <source>
        <dbReference type="EMBL" id="MEL7698353.1"/>
    </source>
</evidence>
<feature type="domain" description="YobI-like P-loop NTPase" evidence="2">
    <location>
        <begin position="54"/>
        <end position="421"/>
    </location>
</feature>
<feature type="transmembrane region" description="Helical" evidence="1">
    <location>
        <begin position="155"/>
        <end position="175"/>
    </location>
</feature>
<keyword evidence="3" id="KW-0238">DNA-binding</keyword>
<dbReference type="InterPro" id="IPR048428">
    <property type="entry name" value="YobI-NTPase"/>
</dbReference>
<evidence type="ECO:0000313" key="4">
    <source>
        <dbReference type="Proteomes" id="UP001468095"/>
    </source>
</evidence>
<feature type="transmembrane region" description="Helical" evidence="1">
    <location>
        <begin position="195"/>
        <end position="215"/>
    </location>
</feature>
<keyword evidence="1" id="KW-1133">Transmembrane helix</keyword>
<dbReference type="Pfam" id="PF20693">
    <property type="entry name" value="YobI-ATPase"/>
    <property type="match status" value="1"/>
</dbReference>
<dbReference type="RefSeq" id="WP_052720689.1">
    <property type="nucleotide sequence ID" value="NZ_JBCGBG010000010.1"/>
</dbReference>
<evidence type="ECO:0000259" key="2">
    <source>
        <dbReference type="Pfam" id="PF20693"/>
    </source>
</evidence>
<reference evidence="3 4" key="1">
    <citation type="submission" date="2024-04" db="EMBL/GenBank/DDBJ databases">
        <authorList>
            <person name="Suleimanova A.D."/>
            <person name="Pudova D.S."/>
            <person name="Shagimardanova E.I."/>
            <person name="Sharipova M.R."/>
        </authorList>
    </citation>
    <scope>NUCLEOTIDE SEQUENCE [LARGE SCALE GENOMIC DNA]</scope>
    <source>
        <strain evidence="3 4">3.1</strain>
    </source>
</reference>
<protein>
    <submittedName>
        <fullName evidence="3">DNA-binding protein</fullName>
    </submittedName>
</protein>
<sequence>MKRIKKLLNDINIAFKDAFHKNNQNIQGDESDINLENYNTLTAKIIDDASMQEYFTALRYAISRKDVKNIAITGPYGAGKSTVIYSYLQKQYKGKFINVSLASFEMPESKTKEANYQQVELSILQQILYKENSDVLPDSRIDRILNRNSRHIKRIFISVIKFLLPAGMAVSLILYKKISELFSIPPDFGALLAKFYYLNIGAVFILSLISLYYIADAASRAGFFDKKIKLSKIAFLSGEVEGAQVEKSSLLNNCLDEIVYFFSRLSEYRVVVFEDLDRLKNPEIFIKLREINKIVNNNLDEHDTLRFVYSVRDDVFSEPESRIKFFDFILPVIPYMDNKNAYSLLNDKMGSLITDGRQCLKYTALFIRDMRCLQNIANEYQVFINNAGHQNVPIKQYAMIFYKNTFSHDYSLVDRNLGVLYSLIENYINKTLHYDHFNYLEVEEQELLEEIKSINAEKAAFPEDIRNEIIDRFIPETVSVHLSFAKMSNSGYGQNITQYSTESLRADEKSFLELLNFSNTIVIGQKANITNYNNEITATERKELLNEYTKRKKTIGEEKNKKYIALQASLRNAREKIRKKNAIPLSELVRSIGREQFGVIAEKYIKEACEHVQTGKEQRQALENEMLYGGIDALYFLVSESYIDQDFMRYRSIFQEGGISSHDNRYIRNVAQDISAAEANELGNLDSVELVIEELRDLNLIFRPGAFHYQVISHLLEKKSPVLQEMISILFGLSGKQILSVFDEIRKHVTSPETFKNFLRISMEINGYLGHMLDILDEADDNDSRTGILTEILASVSPVETEDEDRLRQFIEAEGSRIISSLQERQVPGFLKTLAELDVKFSELFIPLTSIESECISYIGRESLYALNSHNVGVALFALLNKDNVSIKDGQSYPWTLARESVPEMMNYFRQHPDAFVLHVFSQSDEKGDAVREVLLLCGLSDDVKVNIIREMPFTLSSLAGIPDEPQTTHEGREISLHDLFYLCDRIEPDWASLMDYICELCDMDILTGYLSRHADALSSGGPGVVDGDKYDLLHMKVVCNDGLDEHTYLKLISNIEINEHHLDARISATNLKRLIDNKKIALSTDNFKHVSELPVINFDKDISLFISWFSLFSDEFLINSARYILRGVDDRVTGLLLSEIMNSELFSLFTKQALASECETYYAALPLSDLDMPEDVKIELLKVTDNPELKDNLFRSLILGGLKGKEELRKCSRLTSEPGMEKIFNQLTEATFDAVDPVRMAAFLTLLSDAGLIQEPEPRDNGKFHVKIPRRSVLPTGID</sequence>
<dbReference type="GO" id="GO:0003677">
    <property type="term" value="F:DNA binding"/>
    <property type="evidence" value="ECO:0007669"/>
    <property type="project" value="UniProtKB-KW"/>
</dbReference>
<dbReference type="Proteomes" id="UP001468095">
    <property type="component" value="Unassembled WGS sequence"/>
</dbReference>
<evidence type="ECO:0000256" key="1">
    <source>
        <dbReference type="SAM" id="Phobius"/>
    </source>
</evidence>
<accession>A0ABU9MTM1</accession>
<keyword evidence="1" id="KW-0472">Membrane</keyword>
<name>A0ABU9MTM1_9GAMM</name>
<dbReference type="SUPFAM" id="SSF52540">
    <property type="entry name" value="P-loop containing nucleoside triphosphate hydrolases"/>
    <property type="match status" value="1"/>
</dbReference>
<keyword evidence="4" id="KW-1185">Reference proteome</keyword>
<keyword evidence="1" id="KW-0812">Transmembrane</keyword>
<comment type="caution">
    <text evidence="3">The sequence shown here is derived from an EMBL/GenBank/DDBJ whole genome shotgun (WGS) entry which is preliminary data.</text>
</comment>